<dbReference type="InterPro" id="IPR036663">
    <property type="entry name" value="Fumarylacetoacetase_C_sf"/>
</dbReference>
<dbReference type="Gene3D" id="3.90.850.10">
    <property type="entry name" value="Fumarylacetoacetase-like, C-terminal domain"/>
    <property type="match status" value="1"/>
</dbReference>
<dbReference type="PANTHER" id="PTHR30143">
    <property type="entry name" value="ACID HYDRATASE"/>
    <property type="match status" value="1"/>
</dbReference>
<keyword evidence="3" id="KW-0378">Hydrolase</keyword>
<proteinExistence type="predicted"/>
<dbReference type="Pfam" id="PF01557">
    <property type="entry name" value="FAA_hydrolase"/>
    <property type="match status" value="1"/>
</dbReference>
<dbReference type="PANTHER" id="PTHR30143:SF0">
    <property type="entry name" value="2-KETO-4-PENTENOATE HYDRATASE"/>
    <property type="match status" value="1"/>
</dbReference>
<evidence type="ECO:0000259" key="2">
    <source>
        <dbReference type="Pfam" id="PF01557"/>
    </source>
</evidence>
<sequence length="259" mass="27037">MTMSLTEQAEILASARKAGRALREFPGDPPANVDEAYRLQGEVQAAMDEPVCGWKIGATSRSVQEAIGTAEPFAGPLYGPRCHGTGAELPVPEGVLGLECEFAFRLARPLPPRPLPYAPEEVVEAVGSVHPAIELVGLCLPPEAFRDVRWCIADHALDVAFVAGAAIPDWHGLDLPALSVRCVINGKDVAVGNGAAVLGNPVTALTWLANALSRRGRGLLADDWISTGTCTGIQAVRPGDVVEAVFGGTGSVRVAFTGA</sequence>
<accession>A0ABX7BHG7</accession>
<feature type="domain" description="Fumarylacetoacetase-like C-terminal" evidence="2">
    <location>
        <begin position="84"/>
        <end position="254"/>
    </location>
</feature>
<evidence type="ECO:0000313" key="3">
    <source>
        <dbReference type="EMBL" id="QQP91922.1"/>
    </source>
</evidence>
<organism evidence="3 4">
    <name type="scientific">Skermanella cutis</name>
    <dbReference type="NCBI Taxonomy" id="2775420"/>
    <lineage>
        <taxon>Bacteria</taxon>
        <taxon>Pseudomonadati</taxon>
        <taxon>Pseudomonadota</taxon>
        <taxon>Alphaproteobacteria</taxon>
        <taxon>Rhodospirillales</taxon>
        <taxon>Azospirillaceae</taxon>
        <taxon>Skermanella</taxon>
    </lineage>
</organism>
<protein>
    <submittedName>
        <fullName evidence="3">Fumarylacetoacetate hydrolase family protein</fullName>
    </submittedName>
</protein>
<dbReference type="InterPro" id="IPR050772">
    <property type="entry name" value="Hydratase-Decarb/MhpD_sf"/>
</dbReference>
<dbReference type="Proteomes" id="UP000595197">
    <property type="component" value="Chromosome"/>
</dbReference>
<gene>
    <name evidence="3" type="ORF">IGS68_12250</name>
</gene>
<dbReference type="SUPFAM" id="SSF56529">
    <property type="entry name" value="FAH"/>
    <property type="match status" value="1"/>
</dbReference>
<dbReference type="GO" id="GO:0016787">
    <property type="term" value="F:hydrolase activity"/>
    <property type="evidence" value="ECO:0007669"/>
    <property type="project" value="UniProtKB-KW"/>
</dbReference>
<dbReference type="RefSeq" id="WP_201080342.1">
    <property type="nucleotide sequence ID" value="NZ_CP067420.1"/>
</dbReference>
<keyword evidence="4" id="KW-1185">Reference proteome</keyword>
<evidence type="ECO:0000313" key="4">
    <source>
        <dbReference type="Proteomes" id="UP000595197"/>
    </source>
</evidence>
<evidence type="ECO:0000256" key="1">
    <source>
        <dbReference type="ARBA" id="ARBA00023239"/>
    </source>
</evidence>
<reference evidence="3" key="1">
    <citation type="submission" date="2021-02" db="EMBL/GenBank/DDBJ databases">
        <title>Skermanella TT6 skin isolate.</title>
        <authorList>
            <person name="Lee K."/>
            <person name="Ganzorig M."/>
        </authorList>
    </citation>
    <scope>NUCLEOTIDE SEQUENCE</scope>
    <source>
        <strain evidence="3">TT6</strain>
    </source>
</reference>
<dbReference type="InterPro" id="IPR011234">
    <property type="entry name" value="Fumarylacetoacetase-like_C"/>
</dbReference>
<dbReference type="EMBL" id="CP067420">
    <property type="protein sequence ID" value="QQP91922.1"/>
    <property type="molecule type" value="Genomic_DNA"/>
</dbReference>
<name>A0ABX7BHG7_9PROT</name>
<keyword evidence="1" id="KW-0456">Lyase</keyword>